<dbReference type="InterPro" id="IPR001867">
    <property type="entry name" value="OmpR/PhoB-type_DNA-bd"/>
</dbReference>
<gene>
    <name evidence="6" type="ORF">GCM10023215_31340</name>
</gene>
<protein>
    <recommendedName>
        <fullName evidence="8">ATPase</fullName>
    </recommendedName>
</protein>
<dbReference type="Gene3D" id="1.25.40.10">
    <property type="entry name" value="Tetratricopeptide repeat domain"/>
    <property type="match status" value="1"/>
</dbReference>
<dbReference type="Gene3D" id="3.40.50.300">
    <property type="entry name" value="P-loop containing nucleotide triphosphate hydrolases"/>
    <property type="match status" value="1"/>
</dbReference>
<organism evidence="6 7">
    <name type="scientific">Pseudonocardia yuanmonensis</name>
    <dbReference type="NCBI Taxonomy" id="1095914"/>
    <lineage>
        <taxon>Bacteria</taxon>
        <taxon>Bacillati</taxon>
        <taxon>Actinomycetota</taxon>
        <taxon>Actinomycetes</taxon>
        <taxon>Pseudonocardiales</taxon>
        <taxon>Pseudonocardiaceae</taxon>
        <taxon>Pseudonocardia</taxon>
    </lineage>
</organism>
<dbReference type="InterPro" id="IPR036388">
    <property type="entry name" value="WH-like_DNA-bd_sf"/>
</dbReference>
<comment type="similarity">
    <text evidence="1">Belongs to the AfsR/DnrI/RedD regulatory family.</text>
</comment>
<evidence type="ECO:0000256" key="1">
    <source>
        <dbReference type="ARBA" id="ARBA00005820"/>
    </source>
</evidence>
<dbReference type="PANTHER" id="PTHR47691:SF3">
    <property type="entry name" value="HTH-TYPE TRANSCRIPTIONAL REGULATOR RV0890C-RELATED"/>
    <property type="match status" value="1"/>
</dbReference>
<keyword evidence="7" id="KW-1185">Reference proteome</keyword>
<dbReference type="InterPro" id="IPR058852">
    <property type="entry name" value="HTH_77"/>
</dbReference>
<dbReference type="InterPro" id="IPR016032">
    <property type="entry name" value="Sig_transdc_resp-reg_C-effctor"/>
</dbReference>
<feature type="domain" description="Bacterial transcriptional activator" evidence="5">
    <location>
        <begin position="91"/>
        <end position="230"/>
    </location>
</feature>
<name>A0ABP8WLV1_9PSEU</name>
<dbReference type="SMART" id="SM01043">
    <property type="entry name" value="BTAD"/>
    <property type="match status" value="1"/>
</dbReference>
<dbReference type="InterPro" id="IPR011990">
    <property type="entry name" value="TPR-like_helical_dom_sf"/>
</dbReference>
<reference evidence="7" key="1">
    <citation type="journal article" date="2019" name="Int. J. Syst. Evol. Microbiol.">
        <title>The Global Catalogue of Microorganisms (GCM) 10K type strain sequencing project: providing services to taxonomists for standard genome sequencing and annotation.</title>
        <authorList>
            <consortium name="The Broad Institute Genomics Platform"/>
            <consortium name="The Broad Institute Genome Sequencing Center for Infectious Disease"/>
            <person name="Wu L."/>
            <person name="Ma J."/>
        </authorList>
    </citation>
    <scope>NUCLEOTIDE SEQUENCE [LARGE SCALE GENOMIC DNA]</scope>
    <source>
        <strain evidence="7">JCM 18055</strain>
    </source>
</reference>
<evidence type="ECO:0000256" key="2">
    <source>
        <dbReference type="ARBA" id="ARBA00023125"/>
    </source>
</evidence>
<comment type="caution">
    <text evidence="6">The sequence shown here is derived from an EMBL/GenBank/DDBJ whole genome shotgun (WGS) entry which is preliminary data.</text>
</comment>
<proteinExistence type="inferred from homology"/>
<dbReference type="SMART" id="SM00382">
    <property type="entry name" value="AAA"/>
    <property type="match status" value="1"/>
</dbReference>
<dbReference type="SUPFAM" id="SSF46894">
    <property type="entry name" value="C-terminal effector domain of the bipartite response regulators"/>
    <property type="match status" value="1"/>
</dbReference>
<dbReference type="InterPro" id="IPR027417">
    <property type="entry name" value="P-loop_NTPase"/>
</dbReference>
<dbReference type="Pfam" id="PF25872">
    <property type="entry name" value="HTH_77"/>
    <property type="match status" value="1"/>
</dbReference>
<dbReference type="SUPFAM" id="SSF48452">
    <property type="entry name" value="TPR-like"/>
    <property type="match status" value="1"/>
</dbReference>
<dbReference type="EMBL" id="BAABIC010000009">
    <property type="protein sequence ID" value="GAA4692040.1"/>
    <property type="molecule type" value="Genomic_DNA"/>
</dbReference>
<keyword evidence="2" id="KW-0238">DNA-binding</keyword>
<evidence type="ECO:0000313" key="6">
    <source>
        <dbReference type="EMBL" id="GAA4692040.1"/>
    </source>
</evidence>
<dbReference type="Proteomes" id="UP001500325">
    <property type="component" value="Unassembled WGS sequence"/>
</dbReference>
<dbReference type="InterPro" id="IPR003593">
    <property type="entry name" value="AAA+_ATPase"/>
</dbReference>
<feature type="domain" description="OmpR/PhoB-type" evidence="4">
    <location>
        <begin position="14"/>
        <end position="84"/>
    </location>
</feature>
<dbReference type="PRINTS" id="PR00364">
    <property type="entry name" value="DISEASERSIST"/>
</dbReference>
<dbReference type="PANTHER" id="PTHR47691">
    <property type="entry name" value="REGULATOR-RELATED"/>
    <property type="match status" value="1"/>
</dbReference>
<accession>A0ABP8WLV1</accession>
<sequence>MPRLTLLPRVAVDGVAVPGDRPAALLAALAADLPAGCSTGRLVAELWPDDPPADPAKALQVVVSRVRARIGPELIATTPTGYRLALDAADVDAAALLRYAAAARATDAAAVLAAADAGLALWSGAGDPAERGPLGALRAARRGTVAELRRRRALALSRLGRATEALGPLEEQAAAAPRDEELLLELLRSEAAVRGPAVALSRYEDHRRALAEELGTDPGAALRAQQAVLLAESAPVRRRGVVAEPNALLGRDADVAAVLALLRAARVVTVSGPGGLGKTRLAHAVAARADARTVQVVSLAGIRSGVDVAAEVAAAVRPDGPLAGAAPDPASAVAEALGSGPALLVLDNCEHVLDAAADLVHAVVARARDLRVLVTSRAPLNLSSESVYPLPQLDPAVTVALFAERARAARPDVVLPEAEVEALCARLDGLPLAVELAAARVRVLPVGEILRRLGDRFALLRGAGRDRPERHRTLEAVVGWSWNLLDDEARAALRTLSALPGGFTEETAAGLLGGDRIDLLETLVDQSLLRPPDAAGRFRMLETVREFCAARRAEAGEEVLVTGRVLEWGRRTSLAVHARVFGAEPQPALERIRAEQENLLHVLHLARALGDRGTLAPVVAALGALWTVEAGTQRLLATGADCLPALSRHRPTDEPGLAALRQAVVQHAAVCLLLDPAAAVRPLAVLRRLPPGPADTAIGAIAEVVTVLPDAAALGDLCTDPRPLVAAIALGVVGYVREAQGDLAGAYATAREMPDRIPARMPWLHTFVHGRLAELSLQLERHDEALVRLAAAGKALAELGVVGDPMGLRLGMVVAHLGLGATGDAERALATVPPPADTPDAVSFDLVARAELALAKGEVEAGLAMWRRATTVLDVDTCAAWLRPYAWSLRAMAVVAHVRHHRLDEAAGTADDLPAALDALLATGVPDPICGTLLLALGLVEVERGRAVRGAWLVAIAERFHYLREYQPTMSSAAARAAVTAAAGPAYAEAVAEYAGLDRDDLRAEARDLAEAYRDLV</sequence>
<dbReference type="SUPFAM" id="SSF52540">
    <property type="entry name" value="P-loop containing nucleoside triphosphate hydrolases"/>
    <property type="match status" value="1"/>
</dbReference>
<feature type="domain" description="AAA+ ATPase" evidence="3">
    <location>
        <begin position="264"/>
        <end position="412"/>
    </location>
</feature>
<evidence type="ECO:0008006" key="8">
    <source>
        <dbReference type="Google" id="ProtNLM"/>
    </source>
</evidence>
<evidence type="ECO:0000313" key="7">
    <source>
        <dbReference type="Proteomes" id="UP001500325"/>
    </source>
</evidence>
<evidence type="ECO:0000259" key="4">
    <source>
        <dbReference type="SMART" id="SM00862"/>
    </source>
</evidence>
<evidence type="ECO:0000259" key="5">
    <source>
        <dbReference type="SMART" id="SM01043"/>
    </source>
</evidence>
<dbReference type="InterPro" id="IPR005158">
    <property type="entry name" value="BTAD"/>
</dbReference>
<dbReference type="RefSeq" id="WP_345381238.1">
    <property type="nucleotide sequence ID" value="NZ_BAABIC010000009.1"/>
</dbReference>
<evidence type="ECO:0000259" key="3">
    <source>
        <dbReference type="SMART" id="SM00382"/>
    </source>
</evidence>
<dbReference type="SMART" id="SM00862">
    <property type="entry name" value="Trans_reg_C"/>
    <property type="match status" value="1"/>
</dbReference>
<dbReference type="Gene3D" id="1.10.10.10">
    <property type="entry name" value="Winged helix-like DNA-binding domain superfamily/Winged helix DNA-binding domain"/>
    <property type="match status" value="1"/>
</dbReference>
<dbReference type="Pfam" id="PF03704">
    <property type="entry name" value="BTAD"/>
    <property type="match status" value="1"/>
</dbReference>